<dbReference type="InterPro" id="IPR018060">
    <property type="entry name" value="HTH_AraC"/>
</dbReference>
<dbReference type="PROSITE" id="PS01124">
    <property type="entry name" value="HTH_ARAC_FAMILY_2"/>
    <property type="match status" value="1"/>
</dbReference>
<dbReference type="Gene3D" id="1.10.10.60">
    <property type="entry name" value="Homeodomain-like"/>
    <property type="match status" value="1"/>
</dbReference>
<dbReference type="PRINTS" id="PR00032">
    <property type="entry name" value="HTHARAC"/>
</dbReference>
<dbReference type="Pfam" id="PF12833">
    <property type="entry name" value="HTH_18"/>
    <property type="match status" value="1"/>
</dbReference>
<feature type="domain" description="HTH araC/xylS-type" evidence="4">
    <location>
        <begin position="63"/>
        <end position="162"/>
    </location>
</feature>
<name>A0A917AVY7_9MICC</name>
<evidence type="ECO:0000259" key="4">
    <source>
        <dbReference type="PROSITE" id="PS01124"/>
    </source>
</evidence>
<gene>
    <name evidence="5" type="ORF">GCM10011401_22180</name>
</gene>
<organism evidence="5 6">
    <name type="scientific">Nesterenkonia cremea</name>
    <dbReference type="NCBI Taxonomy" id="1882340"/>
    <lineage>
        <taxon>Bacteria</taxon>
        <taxon>Bacillati</taxon>
        <taxon>Actinomycetota</taxon>
        <taxon>Actinomycetes</taxon>
        <taxon>Micrococcales</taxon>
        <taxon>Micrococcaceae</taxon>
        <taxon>Nesterenkonia</taxon>
    </lineage>
</organism>
<dbReference type="PROSITE" id="PS00041">
    <property type="entry name" value="HTH_ARAC_FAMILY_1"/>
    <property type="match status" value="1"/>
</dbReference>
<evidence type="ECO:0000256" key="3">
    <source>
        <dbReference type="ARBA" id="ARBA00023163"/>
    </source>
</evidence>
<accession>A0A917AVY7</accession>
<reference evidence="5" key="1">
    <citation type="journal article" date="2014" name="Int. J. Syst. Evol. Microbiol.">
        <title>Complete genome sequence of Corynebacterium casei LMG S-19264T (=DSM 44701T), isolated from a smear-ripened cheese.</title>
        <authorList>
            <consortium name="US DOE Joint Genome Institute (JGI-PGF)"/>
            <person name="Walter F."/>
            <person name="Albersmeier A."/>
            <person name="Kalinowski J."/>
            <person name="Ruckert C."/>
        </authorList>
    </citation>
    <scope>NUCLEOTIDE SEQUENCE</scope>
    <source>
        <strain evidence="5">CGMCC 1.15388</strain>
    </source>
</reference>
<reference evidence="5" key="2">
    <citation type="submission" date="2020-09" db="EMBL/GenBank/DDBJ databases">
        <authorList>
            <person name="Sun Q."/>
            <person name="Zhou Y."/>
        </authorList>
    </citation>
    <scope>NUCLEOTIDE SEQUENCE</scope>
    <source>
        <strain evidence="5">CGMCC 1.15388</strain>
    </source>
</reference>
<evidence type="ECO:0000256" key="1">
    <source>
        <dbReference type="ARBA" id="ARBA00023015"/>
    </source>
</evidence>
<dbReference type="InterPro" id="IPR020449">
    <property type="entry name" value="Tscrpt_reg_AraC-type_HTH"/>
</dbReference>
<evidence type="ECO:0000313" key="6">
    <source>
        <dbReference type="Proteomes" id="UP000633136"/>
    </source>
</evidence>
<keyword evidence="2" id="KW-0238">DNA-binding</keyword>
<dbReference type="InterPro" id="IPR018062">
    <property type="entry name" value="HTH_AraC-typ_CS"/>
</dbReference>
<dbReference type="GO" id="GO:0003700">
    <property type="term" value="F:DNA-binding transcription factor activity"/>
    <property type="evidence" value="ECO:0007669"/>
    <property type="project" value="InterPro"/>
</dbReference>
<dbReference type="PANTHER" id="PTHR43280">
    <property type="entry name" value="ARAC-FAMILY TRANSCRIPTIONAL REGULATOR"/>
    <property type="match status" value="1"/>
</dbReference>
<protein>
    <recommendedName>
        <fullName evidence="4">HTH araC/xylS-type domain-containing protein</fullName>
    </recommendedName>
</protein>
<dbReference type="PANTHER" id="PTHR43280:SF31">
    <property type="entry name" value="TRANSCRIPTIONAL REGULATORY PROTEIN"/>
    <property type="match status" value="1"/>
</dbReference>
<dbReference type="EMBL" id="BMIS01000011">
    <property type="protein sequence ID" value="GGE74508.1"/>
    <property type="molecule type" value="Genomic_DNA"/>
</dbReference>
<dbReference type="InterPro" id="IPR009057">
    <property type="entry name" value="Homeodomain-like_sf"/>
</dbReference>
<dbReference type="Proteomes" id="UP000633136">
    <property type="component" value="Unassembled WGS sequence"/>
</dbReference>
<sequence>MGQALAPTPSLSLLHSWVETSVAAPHLDVGAAATAGRTAVDLLASAVSASSETVLDAKAIRLMEVRSFIDGHLGQAGLSIEDIAAASAISVRYLHQLFRGTGESCRQYILRRRLEEAHSQLAARPERAITAIAAGCGFSTPSAFSRAYREAYGVTPRDARARAGS</sequence>
<keyword evidence="6" id="KW-1185">Reference proteome</keyword>
<comment type="caution">
    <text evidence="5">The sequence shown here is derived from an EMBL/GenBank/DDBJ whole genome shotgun (WGS) entry which is preliminary data.</text>
</comment>
<dbReference type="GO" id="GO:0043565">
    <property type="term" value="F:sequence-specific DNA binding"/>
    <property type="evidence" value="ECO:0007669"/>
    <property type="project" value="InterPro"/>
</dbReference>
<keyword evidence="1" id="KW-0805">Transcription regulation</keyword>
<evidence type="ECO:0000313" key="5">
    <source>
        <dbReference type="EMBL" id="GGE74508.1"/>
    </source>
</evidence>
<keyword evidence="3" id="KW-0804">Transcription</keyword>
<proteinExistence type="predicted"/>
<dbReference type="SUPFAM" id="SSF46689">
    <property type="entry name" value="Homeodomain-like"/>
    <property type="match status" value="1"/>
</dbReference>
<dbReference type="AlphaFoldDB" id="A0A917AVY7"/>
<dbReference type="SMART" id="SM00342">
    <property type="entry name" value="HTH_ARAC"/>
    <property type="match status" value="1"/>
</dbReference>
<evidence type="ECO:0000256" key="2">
    <source>
        <dbReference type="ARBA" id="ARBA00023125"/>
    </source>
</evidence>